<dbReference type="AlphaFoldDB" id="A0A364XUX0"/>
<evidence type="ECO:0000313" key="1">
    <source>
        <dbReference type="EMBL" id="RAV97964.1"/>
    </source>
</evidence>
<keyword evidence="2" id="KW-1185">Reference proteome</keyword>
<proteinExistence type="predicted"/>
<gene>
    <name evidence="1" type="ORF">DQQ10_26190</name>
</gene>
<evidence type="ECO:0000313" key="2">
    <source>
        <dbReference type="Proteomes" id="UP000251889"/>
    </source>
</evidence>
<accession>A0A364XUX0</accession>
<reference evidence="1 2" key="1">
    <citation type="submission" date="2018-06" db="EMBL/GenBank/DDBJ databases">
        <title>Chryseolinea flavus sp. nov., a member of the phylum Bacteroidetes isolated from soil.</title>
        <authorList>
            <person name="Li Y."/>
            <person name="Wang J."/>
        </authorList>
    </citation>
    <scope>NUCLEOTIDE SEQUENCE [LARGE SCALE GENOMIC DNA]</scope>
    <source>
        <strain evidence="1 2">SDU1-6</strain>
    </source>
</reference>
<name>A0A364XUX0_9BACT</name>
<evidence type="ECO:0008006" key="3">
    <source>
        <dbReference type="Google" id="ProtNLM"/>
    </source>
</evidence>
<dbReference type="Proteomes" id="UP000251889">
    <property type="component" value="Unassembled WGS sequence"/>
</dbReference>
<organism evidence="1 2">
    <name type="scientific">Pseudochryseolinea flava</name>
    <dbReference type="NCBI Taxonomy" id="2059302"/>
    <lineage>
        <taxon>Bacteria</taxon>
        <taxon>Pseudomonadati</taxon>
        <taxon>Bacteroidota</taxon>
        <taxon>Cytophagia</taxon>
        <taxon>Cytophagales</taxon>
        <taxon>Fulvivirgaceae</taxon>
        <taxon>Pseudochryseolinea</taxon>
    </lineage>
</organism>
<dbReference type="EMBL" id="QMFY01000024">
    <property type="protein sequence ID" value="RAV97964.1"/>
    <property type="molecule type" value="Genomic_DNA"/>
</dbReference>
<sequence>MQLSPAAYLFCRHCHEFIGAHNLPPILRSDKFPDDWSFIQYGSAGKYKEHDFKIIGRVRLQLRNDYKNFWTAEYKNGELLWIVESFGSFGVFSGSWLDFQGNHKNLRAGKSIDIGALEKIFGEYVEKCEAIQYAGEIGPWRYFSPTFFLVQAGIANAVALFTVRGNEQIQFMFGEKMTIEQLHFTNILQWDEWK</sequence>
<comment type="caution">
    <text evidence="1">The sequence shown here is derived from an EMBL/GenBank/DDBJ whole genome shotgun (WGS) entry which is preliminary data.</text>
</comment>
<protein>
    <recommendedName>
        <fullName evidence="3">DUF4178 domain-containing protein</fullName>
    </recommendedName>
</protein>